<protein>
    <submittedName>
        <fullName evidence="1">Uncharacterized protein</fullName>
    </submittedName>
</protein>
<proteinExistence type="predicted"/>
<evidence type="ECO:0000313" key="1">
    <source>
        <dbReference type="EMBL" id="QHT97726.1"/>
    </source>
</evidence>
<dbReference type="SUPFAM" id="SSF81383">
    <property type="entry name" value="F-box domain"/>
    <property type="match status" value="1"/>
</dbReference>
<accession>A0A6C0IZ57</accession>
<organism evidence="1">
    <name type="scientific">viral metagenome</name>
    <dbReference type="NCBI Taxonomy" id="1070528"/>
    <lineage>
        <taxon>unclassified sequences</taxon>
        <taxon>metagenomes</taxon>
        <taxon>organismal metagenomes</taxon>
    </lineage>
</organism>
<dbReference type="AlphaFoldDB" id="A0A6C0IZ57"/>
<sequence length="65" mass="7834">MELLDLSSLGKIALVDTRFSHLFEEESHWRPRTQKEFSKEVSRNPSPSWRNYYRFLRSSSHLPPR</sequence>
<name>A0A6C0IZ57_9ZZZZ</name>
<dbReference type="EMBL" id="MN740283">
    <property type="protein sequence ID" value="QHT97726.1"/>
    <property type="molecule type" value="Genomic_DNA"/>
</dbReference>
<reference evidence="1" key="1">
    <citation type="journal article" date="2020" name="Nature">
        <title>Giant virus diversity and host interactions through global metagenomics.</title>
        <authorList>
            <person name="Schulz F."/>
            <person name="Roux S."/>
            <person name="Paez-Espino D."/>
            <person name="Jungbluth S."/>
            <person name="Walsh D.A."/>
            <person name="Denef V.J."/>
            <person name="McMahon K.D."/>
            <person name="Konstantinidis K.T."/>
            <person name="Eloe-Fadrosh E.A."/>
            <person name="Kyrpides N.C."/>
            <person name="Woyke T."/>
        </authorList>
    </citation>
    <scope>NUCLEOTIDE SEQUENCE</scope>
    <source>
        <strain evidence="1">GVMAG-M-3300025572-1</strain>
    </source>
</reference>
<dbReference type="InterPro" id="IPR036047">
    <property type="entry name" value="F-box-like_dom_sf"/>
</dbReference>